<evidence type="ECO:0000256" key="2">
    <source>
        <dbReference type="SAM" id="Phobius"/>
    </source>
</evidence>
<keyword evidence="2" id="KW-0472">Membrane</keyword>
<dbReference type="EMBL" id="WPOM01000041">
    <property type="protein sequence ID" value="MVN34178.1"/>
    <property type="molecule type" value="Genomic_DNA"/>
</dbReference>
<feature type="compositionally biased region" description="Basic and acidic residues" evidence="1">
    <location>
        <begin position="1"/>
        <end position="22"/>
    </location>
</feature>
<keyword evidence="3" id="KW-0969">Cilium</keyword>
<organism evidence="3 4">
    <name type="scientific">Eggerthella lenta</name>
    <name type="common">Eubacterium lentum</name>
    <dbReference type="NCBI Taxonomy" id="84112"/>
    <lineage>
        <taxon>Bacteria</taxon>
        <taxon>Bacillati</taxon>
        <taxon>Actinomycetota</taxon>
        <taxon>Coriobacteriia</taxon>
        <taxon>Eggerthellales</taxon>
        <taxon>Eggerthellaceae</taxon>
        <taxon>Eggerthella</taxon>
    </lineage>
</organism>
<accession>A0A844RH25</accession>
<evidence type="ECO:0000313" key="3">
    <source>
        <dbReference type="EMBL" id="MVN34178.1"/>
    </source>
</evidence>
<dbReference type="RefSeq" id="WP_117753051.1">
    <property type="nucleotide sequence ID" value="NZ_CP089337.1"/>
</dbReference>
<dbReference type="Proteomes" id="UP000436429">
    <property type="component" value="Unassembled WGS sequence"/>
</dbReference>
<gene>
    <name evidence="3" type="ORF">GO726_13535</name>
</gene>
<dbReference type="AlphaFoldDB" id="A0A844RH25"/>
<keyword evidence="2" id="KW-1133">Transmembrane helix</keyword>
<proteinExistence type="predicted"/>
<name>A0A844RH25_EGGLN</name>
<evidence type="ECO:0000313" key="4">
    <source>
        <dbReference type="Proteomes" id="UP000436429"/>
    </source>
</evidence>
<evidence type="ECO:0000256" key="1">
    <source>
        <dbReference type="SAM" id="MobiDB-lite"/>
    </source>
</evidence>
<keyword evidence="3" id="KW-0966">Cell projection</keyword>
<protein>
    <submittedName>
        <fullName evidence="3">Flagellar protein FliS</fullName>
    </submittedName>
</protein>
<feature type="transmembrane region" description="Helical" evidence="2">
    <location>
        <begin position="40"/>
        <end position="61"/>
    </location>
</feature>
<comment type="caution">
    <text evidence="3">The sequence shown here is derived from an EMBL/GenBank/DDBJ whole genome shotgun (WGS) entry which is preliminary data.</text>
</comment>
<feature type="region of interest" description="Disordered" evidence="1">
    <location>
        <begin position="1"/>
        <end position="32"/>
    </location>
</feature>
<sequence length="198" mass="21255">MMDQKEHENDGANPPADEHEPHQAPCDAAEGGKGSRAKRIAVIVGIAVVLLAIAFGVWRFAGAGDGFFDLNAQEGQAPYKTPEEIQAELDRIVEEGMFNISIASVIQFDDGAAPGKAYIENVPGNRYLMQVSIVLDDTSETVYETKAIKPGQYIEDITLSKDIDQGAYPATATFTALDQESHEEVGKAAAKVTLNVMG</sequence>
<keyword evidence="2" id="KW-0812">Transmembrane</keyword>
<keyword evidence="3" id="KW-0282">Flagellum</keyword>
<reference evidence="3 4" key="1">
    <citation type="submission" date="2019-11" db="EMBL/GenBank/DDBJ databases">
        <title>Whole genome shotgun sequencing (WGS) data from Adlercreutzia equolifaciens ResAG-91, Eggerthella lenta MRI-F36, MRI-F37, MRI-F40, ResAG-49, ResAG-88, ResAG-121, ResAG-145, and Gordonibacter sp. ResAG-5, ResAG-26, ResAG-43, ResAG-50, ResAG-59.</title>
        <authorList>
            <person name="Stoll D.A."/>
            <person name="Danylec N."/>
            <person name="Franz C.M.A.P."/>
            <person name="Huch M."/>
        </authorList>
    </citation>
    <scope>NUCLEOTIDE SEQUENCE [LARGE SCALE GENOMIC DNA]</scope>
    <source>
        <strain evidence="3 4">ResAG-88</strain>
    </source>
</reference>